<proteinExistence type="predicted"/>
<name>A0A8J5RHF7_ZIZPA</name>
<protein>
    <submittedName>
        <fullName evidence="1">Uncharacterized protein</fullName>
    </submittedName>
</protein>
<reference evidence="1" key="1">
    <citation type="journal article" date="2021" name="bioRxiv">
        <title>Whole Genome Assembly and Annotation of Northern Wild Rice, Zizania palustris L., Supports a Whole Genome Duplication in the Zizania Genus.</title>
        <authorList>
            <person name="Haas M."/>
            <person name="Kono T."/>
            <person name="Macchietto M."/>
            <person name="Millas R."/>
            <person name="McGilp L."/>
            <person name="Shao M."/>
            <person name="Duquette J."/>
            <person name="Hirsch C.N."/>
            <person name="Kimball J."/>
        </authorList>
    </citation>
    <scope>NUCLEOTIDE SEQUENCE</scope>
    <source>
        <tissue evidence="1">Fresh leaf tissue</tissue>
    </source>
</reference>
<evidence type="ECO:0000313" key="1">
    <source>
        <dbReference type="EMBL" id="KAG8049227.1"/>
    </source>
</evidence>
<comment type="caution">
    <text evidence="1">The sequence shown here is derived from an EMBL/GenBank/DDBJ whole genome shotgun (WGS) entry which is preliminary data.</text>
</comment>
<reference evidence="1" key="2">
    <citation type="submission" date="2021-02" db="EMBL/GenBank/DDBJ databases">
        <authorList>
            <person name="Kimball J.A."/>
            <person name="Haas M.W."/>
            <person name="Macchietto M."/>
            <person name="Kono T."/>
            <person name="Duquette J."/>
            <person name="Shao M."/>
        </authorList>
    </citation>
    <scope>NUCLEOTIDE SEQUENCE</scope>
    <source>
        <tissue evidence="1">Fresh leaf tissue</tissue>
    </source>
</reference>
<evidence type="ECO:0000313" key="2">
    <source>
        <dbReference type="Proteomes" id="UP000729402"/>
    </source>
</evidence>
<accession>A0A8J5RHF7</accession>
<gene>
    <name evidence="1" type="ORF">GUJ93_ZPchr0009g1185</name>
</gene>
<dbReference type="EMBL" id="JAAALK010000289">
    <property type="protein sequence ID" value="KAG8049227.1"/>
    <property type="molecule type" value="Genomic_DNA"/>
</dbReference>
<sequence>MVKSGWNWGQSACVVRPSRGVGEEEHFSAGVQKPRATVCRLLTGNHTVPNVHRLCSGSSSDLAPTDEISPLHGADFEGMGVEWNGEGKKTELMRSAGESSSSRTVCVTPVRAACMPTAHALHVPKNRTERDGHCLCYASRLVLTLNPKLLTKPSTAEQW</sequence>
<dbReference type="AlphaFoldDB" id="A0A8J5RHF7"/>
<keyword evidence="2" id="KW-1185">Reference proteome</keyword>
<dbReference type="Proteomes" id="UP000729402">
    <property type="component" value="Unassembled WGS sequence"/>
</dbReference>
<organism evidence="1 2">
    <name type="scientific">Zizania palustris</name>
    <name type="common">Northern wild rice</name>
    <dbReference type="NCBI Taxonomy" id="103762"/>
    <lineage>
        <taxon>Eukaryota</taxon>
        <taxon>Viridiplantae</taxon>
        <taxon>Streptophyta</taxon>
        <taxon>Embryophyta</taxon>
        <taxon>Tracheophyta</taxon>
        <taxon>Spermatophyta</taxon>
        <taxon>Magnoliopsida</taxon>
        <taxon>Liliopsida</taxon>
        <taxon>Poales</taxon>
        <taxon>Poaceae</taxon>
        <taxon>BOP clade</taxon>
        <taxon>Oryzoideae</taxon>
        <taxon>Oryzeae</taxon>
        <taxon>Zizaniinae</taxon>
        <taxon>Zizania</taxon>
    </lineage>
</organism>